<gene>
    <name evidence="2" type="ORF">TL08_20065</name>
</gene>
<feature type="compositionally biased region" description="Basic and acidic residues" evidence="1">
    <location>
        <begin position="210"/>
        <end position="222"/>
    </location>
</feature>
<dbReference type="RefSeq" id="WP_069851111.1">
    <property type="nucleotide sequence ID" value="NZ_CP014859.1"/>
</dbReference>
<evidence type="ECO:0000256" key="1">
    <source>
        <dbReference type="SAM" id="MobiDB-lite"/>
    </source>
</evidence>
<name>A0AAC9HSK0_9PSEU</name>
<sequence>MTFDLISEIWLPVVTENGTTREVGLAELLGSAQDFRRLVGSSPTMTAALHRLVFAVMHHVFRPTSDEEWAQLWQRPDLRTDAVTKFFHEERDSFDLFHPDRPFMQSKSLAEVEPAGIARLVPFRASGNNVTLFDHTTAADRLTLTPAEAARWLVTLQCYDPGGMKSGAYRNAPRSSKRAPINDFGCVVVEGGTLKETLLLNLLRYDPARDEPSMTGVDDRPNWQDPGSTAATPNARTPRGWLDLLTWPSRRVLLRASTEQSDAESGHPLVDGVVITPGTELRPVAEDHEHDWMAALRIPITKGPRKTGKKKPIMPPRVPVRLEEQRGVWRHAEELLLGAQQHNDQSRRRRPAALDQIAERAEHNLIPADAVFTLRVYGQQLDDKQAIVHNWQEESVPAPVALLREKSARLRLSRVVGLSCRLADDVGFLVRQLDRGYRADFNASPPPTLEVSYWPHLTAPFHTFVRDLGKAMEMENNGAGEKAAVDKWGRAVRGIAADAADRWVFGAARSSARALSMAGKHDIVFRAELSRVLKLFSDEVDRSL</sequence>
<accession>A0AAC9HSK0</accession>
<feature type="compositionally biased region" description="Polar residues" evidence="1">
    <location>
        <begin position="225"/>
        <end position="235"/>
    </location>
</feature>
<dbReference type="Proteomes" id="UP000095210">
    <property type="component" value="Chromosome"/>
</dbReference>
<reference evidence="3" key="1">
    <citation type="submission" date="2016-03" db="EMBL/GenBank/DDBJ databases">
        <title>Complete genome sequence of the type strain Actinoalloteichus hymeniacidonis DSM 45092.</title>
        <authorList>
            <person name="Schaffert L."/>
            <person name="Albersmeier A."/>
            <person name="Winkler A."/>
            <person name="Kalinowski J."/>
            <person name="Zotchev S."/>
            <person name="Ruckert C."/>
        </authorList>
    </citation>
    <scope>NUCLEOTIDE SEQUENCE [LARGE SCALE GENOMIC DNA]</scope>
    <source>
        <strain evidence="3">HPA177(T) (DSM 45092(T))</strain>
    </source>
</reference>
<keyword evidence="3" id="KW-1185">Reference proteome</keyword>
<organism evidence="2 3">
    <name type="scientific">Actinoalloteichus hymeniacidonis</name>
    <dbReference type="NCBI Taxonomy" id="340345"/>
    <lineage>
        <taxon>Bacteria</taxon>
        <taxon>Bacillati</taxon>
        <taxon>Actinomycetota</taxon>
        <taxon>Actinomycetes</taxon>
        <taxon>Pseudonocardiales</taxon>
        <taxon>Pseudonocardiaceae</taxon>
        <taxon>Actinoalloteichus</taxon>
    </lineage>
</organism>
<dbReference type="KEGG" id="ahm:TL08_20065"/>
<proteinExistence type="predicted"/>
<protein>
    <submittedName>
        <fullName evidence="2">CRISPR type I-E/ECOLI-associated protein CasA/Cse1</fullName>
    </submittedName>
</protein>
<dbReference type="AlphaFoldDB" id="A0AAC9HSK0"/>
<dbReference type="EMBL" id="CP014859">
    <property type="protein sequence ID" value="AOS64804.1"/>
    <property type="molecule type" value="Genomic_DNA"/>
</dbReference>
<dbReference type="NCBIfam" id="TIGR02547">
    <property type="entry name" value="casA_cse1"/>
    <property type="match status" value="1"/>
</dbReference>
<dbReference type="CDD" id="cd09729">
    <property type="entry name" value="Cse1_I-E"/>
    <property type="match status" value="1"/>
</dbReference>
<evidence type="ECO:0000313" key="2">
    <source>
        <dbReference type="EMBL" id="AOS64804.1"/>
    </source>
</evidence>
<evidence type="ECO:0000313" key="3">
    <source>
        <dbReference type="Proteomes" id="UP000095210"/>
    </source>
</evidence>
<dbReference type="Pfam" id="PF09481">
    <property type="entry name" value="CRISPR_Cse1"/>
    <property type="match status" value="1"/>
</dbReference>
<dbReference type="InterPro" id="IPR013381">
    <property type="entry name" value="CRISPR-assoc_prot_Cse1"/>
</dbReference>
<feature type="region of interest" description="Disordered" evidence="1">
    <location>
        <begin position="210"/>
        <end position="239"/>
    </location>
</feature>